<dbReference type="Gene3D" id="1.25.40.10">
    <property type="entry name" value="Tetratricopeptide repeat domain"/>
    <property type="match status" value="1"/>
</dbReference>
<dbReference type="EMBL" id="CAJVPZ010006937">
    <property type="protein sequence ID" value="CAG8579767.1"/>
    <property type="molecule type" value="Genomic_DNA"/>
</dbReference>
<comment type="caution">
    <text evidence="1">The sequence shown here is derived from an EMBL/GenBank/DDBJ whole genome shotgun (WGS) entry which is preliminary data.</text>
</comment>
<name>A0A9N9BWP4_9GLOM</name>
<evidence type="ECO:0000313" key="1">
    <source>
        <dbReference type="EMBL" id="CAG8579767.1"/>
    </source>
</evidence>
<proteinExistence type="predicted"/>
<dbReference type="SUPFAM" id="SSF81901">
    <property type="entry name" value="HCP-like"/>
    <property type="match status" value="1"/>
</dbReference>
<dbReference type="Pfam" id="PF08238">
    <property type="entry name" value="Sel1"/>
    <property type="match status" value="2"/>
</dbReference>
<dbReference type="OrthoDB" id="2402722at2759"/>
<dbReference type="Proteomes" id="UP000789396">
    <property type="component" value="Unassembled WGS sequence"/>
</dbReference>
<evidence type="ECO:0000313" key="2">
    <source>
        <dbReference type="Proteomes" id="UP000789396"/>
    </source>
</evidence>
<keyword evidence="2" id="KW-1185">Reference proteome</keyword>
<sequence length="150" mass="17850">MAFKIYSDLSGSKSEFQTLAKLYLAWLYLYGVGVDKDTNNAKDLFLELYYQTNPIYYKMAFQLYLDLSKSQSDQQNSAKYELALCYELGKGVKKDYDNAYELYLDLSKSEDYQIKAFRWLANYYLKKDEERSFKYSQEEYRNSLNRLDIG</sequence>
<protein>
    <submittedName>
        <fullName evidence="1">9914_t:CDS:1</fullName>
    </submittedName>
</protein>
<dbReference type="InterPro" id="IPR006597">
    <property type="entry name" value="Sel1-like"/>
</dbReference>
<dbReference type="SMART" id="SM00671">
    <property type="entry name" value="SEL1"/>
    <property type="match status" value="2"/>
</dbReference>
<gene>
    <name evidence="1" type="ORF">RFULGI_LOCUS5797</name>
</gene>
<accession>A0A9N9BWP4</accession>
<dbReference type="AlphaFoldDB" id="A0A9N9BWP4"/>
<reference evidence="1" key="1">
    <citation type="submission" date="2021-06" db="EMBL/GenBank/DDBJ databases">
        <authorList>
            <person name="Kallberg Y."/>
            <person name="Tangrot J."/>
            <person name="Rosling A."/>
        </authorList>
    </citation>
    <scope>NUCLEOTIDE SEQUENCE</scope>
    <source>
        <strain evidence="1">IN212</strain>
    </source>
</reference>
<organism evidence="1 2">
    <name type="scientific">Racocetra fulgida</name>
    <dbReference type="NCBI Taxonomy" id="60492"/>
    <lineage>
        <taxon>Eukaryota</taxon>
        <taxon>Fungi</taxon>
        <taxon>Fungi incertae sedis</taxon>
        <taxon>Mucoromycota</taxon>
        <taxon>Glomeromycotina</taxon>
        <taxon>Glomeromycetes</taxon>
        <taxon>Diversisporales</taxon>
        <taxon>Gigasporaceae</taxon>
        <taxon>Racocetra</taxon>
    </lineage>
</organism>
<dbReference type="InterPro" id="IPR011990">
    <property type="entry name" value="TPR-like_helical_dom_sf"/>
</dbReference>